<dbReference type="EMBL" id="JARWBG010000035">
    <property type="protein sequence ID" value="MDH2391989.1"/>
    <property type="molecule type" value="Genomic_DNA"/>
</dbReference>
<comment type="caution">
    <text evidence="2">The sequence shown here is derived from an EMBL/GenBank/DDBJ whole genome shotgun (WGS) entry which is preliminary data.</text>
</comment>
<gene>
    <name evidence="2" type="ORF">QCN29_25050</name>
</gene>
<accession>A0ABT6HVB9</accession>
<dbReference type="Proteomes" id="UP001223144">
    <property type="component" value="Unassembled WGS sequence"/>
</dbReference>
<evidence type="ECO:0008006" key="4">
    <source>
        <dbReference type="Google" id="ProtNLM"/>
    </source>
</evidence>
<evidence type="ECO:0000256" key="1">
    <source>
        <dbReference type="SAM" id="SignalP"/>
    </source>
</evidence>
<dbReference type="RefSeq" id="WP_279930963.1">
    <property type="nucleotide sequence ID" value="NZ_JARWBG010000035.1"/>
</dbReference>
<keyword evidence="3" id="KW-1185">Reference proteome</keyword>
<evidence type="ECO:0000313" key="2">
    <source>
        <dbReference type="EMBL" id="MDH2391989.1"/>
    </source>
</evidence>
<protein>
    <recommendedName>
        <fullName evidence="4">Secreted protein</fullName>
    </recommendedName>
</protein>
<reference evidence="2 3" key="1">
    <citation type="submission" date="2023-04" db="EMBL/GenBank/DDBJ databases">
        <title>Streptomyces chengmaiensis sp. nov. isolated from the stem of mangrove plant in Hainan.</title>
        <authorList>
            <person name="Huang X."/>
            <person name="Zhou S."/>
            <person name="Chu X."/>
            <person name="Xie Y."/>
            <person name="Lin Y."/>
        </authorList>
    </citation>
    <scope>NUCLEOTIDE SEQUENCE [LARGE SCALE GENOMIC DNA]</scope>
    <source>
        <strain evidence="2 3">HNM0663</strain>
    </source>
</reference>
<feature type="chain" id="PRO_5045643812" description="Secreted protein" evidence="1">
    <location>
        <begin position="27"/>
        <end position="255"/>
    </location>
</feature>
<proteinExistence type="predicted"/>
<organism evidence="2 3">
    <name type="scientific">Streptomyces chengmaiensis</name>
    <dbReference type="NCBI Taxonomy" id="3040919"/>
    <lineage>
        <taxon>Bacteria</taxon>
        <taxon>Bacillati</taxon>
        <taxon>Actinomycetota</taxon>
        <taxon>Actinomycetes</taxon>
        <taxon>Kitasatosporales</taxon>
        <taxon>Streptomycetaceae</taxon>
        <taxon>Streptomyces</taxon>
    </lineage>
</organism>
<evidence type="ECO:0000313" key="3">
    <source>
        <dbReference type="Proteomes" id="UP001223144"/>
    </source>
</evidence>
<keyword evidence="1" id="KW-0732">Signal</keyword>
<sequence>MRVFTRMAALSLAAAALLTTATPALADDAEPAAGPTEAGTSFRTATAVEQGRPATAQGSTGDYLYWSFPADAGQRPVIEAEVTLPEAASRHGAATWRLDVYDGLRRHQPCKYGMPSRTAAQDASSVKLTCTLRTVRSWADTWSNEPLPGTYYIRLTVARLPEEDLGQPVTARIEATSAERGGAYAVDGVLGAPLVPGAGTEGDDAAAPEGGWSSGWWTDRWIWTAAGGLVAALAGVWGHRLTRGRGRPPQAPTGA</sequence>
<feature type="signal peptide" evidence="1">
    <location>
        <begin position="1"/>
        <end position="26"/>
    </location>
</feature>
<name>A0ABT6HVB9_9ACTN</name>